<feature type="domain" description="PAC" evidence="3">
    <location>
        <begin position="555"/>
        <end position="607"/>
    </location>
</feature>
<reference evidence="5 6" key="1">
    <citation type="submission" date="2020-01" db="EMBL/GenBank/DDBJ databases">
        <title>Genome analysis of Anaerocolumna sp. CBA3638.</title>
        <authorList>
            <person name="Kim J."/>
            <person name="Roh S.W."/>
        </authorList>
    </citation>
    <scope>NUCLEOTIDE SEQUENCE [LARGE SCALE GENOMIC DNA]</scope>
    <source>
        <strain evidence="5 6">CBA3638</strain>
    </source>
</reference>
<dbReference type="InterPro" id="IPR000160">
    <property type="entry name" value="GGDEF_dom"/>
</dbReference>
<feature type="domain" description="PAS" evidence="2">
    <location>
        <begin position="482"/>
        <end position="553"/>
    </location>
</feature>
<dbReference type="InterPro" id="IPR052163">
    <property type="entry name" value="DGC-Regulatory_Protein"/>
</dbReference>
<dbReference type="PROSITE" id="PS50112">
    <property type="entry name" value="PAS"/>
    <property type="match status" value="2"/>
</dbReference>
<dbReference type="Pfam" id="PF16927">
    <property type="entry name" value="HisKA_7TM"/>
    <property type="match status" value="1"/>
</dbReference>
<gene>
    <name evidence="5" type="ORF">Ana3638_21300</name>
</gene>
<feature type="transmembrane region" description="Helical" evidence="1">
    <location>
        <begin position="68"/>
        <end position="88"/>
    </location>
</feature>
<feature type="transmembrane region" description="Helical" evidence="1">
    <location>
        <begin position="130"/>
        <end position="154"/>
    </location>
</feature>
<dbReference type="PANTHER" id="PTHR46663:SF4">
    <property type="entry name" value="DIGUANYLATE CYCLASE DGCT-RELATED"/>
    <property type="match status" value="1"/>
</dbReference>
<dbReference type="Pfam" id="PF00990">
    <property type="entry name" value="GGDEF"/>
    <property type="match status" value="1"/>
</dbReference>
<dbReference type="Pfam" id="PF13426">
    <property type="entry name" value="PAS_9"/>
    <property type="match status" value="2"/>
</dbReference>
<dbReference type="Proteomes" id="UP000464314">
    <property type="component" value="Chromosome"/>
</dbReference>
<sequence length="787" mass="90885">MNQLLSFLSTLATVIYLFVGFNTYKLNKKSRDGFIFLLLTLSLSIWSFAYSFAYTADNEFIFSVWNKVSAIGWCTFPALVLFLVLSITNNPVLDKFIYKVIIAIPGFFLLFTEIFLFGEAIRYSDLLYRIFYYVDLIYNNLYVILSLILIYKWGRNSDKSIQKKQAKIIIISGIIPFLTDIFTQTILPLKLHYYLPNVTQIFVLIMLWGIYYAVVNYNFLMASNSLIVNELFHEILDLTFLIDLNGRIIRTNKQVLSLLNYDLIDLVNTPITKVIPEKKIVNLITDFDRITDTVKLNQVIIHTKNGEPIPLNISITPIRESKNNLLLGFLIVGQDIRMIEDLKNEISNHKKTAEKLKKSEELFRTVTETIPFGIVVTNKNDNTLLYINKNAEDLFHVGYDNIIGKDAFSFYKNPQDRFKFVEDITNGYQIKDKEVLFKRGDNSVFTGLITMVPAVYNDKEVLLSCLADITEQKILQQNIVKSEEMLSKLMDSIPDLVLVCDIYGDITYINKSIKQILGYDPQADNIPKNVIYFLDEDDKEIARENMRRILVEDIGPVEYKHIKKDGSYIIAEVNGTVLRDKSTEPFGYVFVARDITERKKVQDALKRSKEEIEKVNSELIISNSLLQEQSVRDGLTNLYNHKFIMELLEQEIGKSIENKTNLCLMMLDIDYFKKVNDNFGHQTGDRVLNVVSKLIQLNVRDYDSIGRYGGEEFMVVLPDISLEDAYQIAENIRKGIQNFKFTKKNLNVTISIGLTDFQSEETKTFVKRTDTLLYRAKENGRNRTEVS</sequence>
<feature type="transmembrane region" description="Helical" evidence="1">
    <location>
        <begin position="166"/>
        <end position="187"/>
    </location>
</feature>
<dbReference type="Gene3D" id="3.30.70.270">
    <property type="match status" value="1"/>
</dbReference>
<dbReference type="FunFam" id="3.30.70.270:FF:000001">
    <property type="entry name" value="Diguanylate cyclase domain protein"/>
    <property type="match status" value="1"/>
</dbReference>
<keyword evidence="1" id="KW-0472">Membrane</keyword>
<dbReference type="CDD" id="cd00130">
    <property type="entry name" value="PAS"/>
    <property type="match status" value="3"/>
</dbReference>
<organism evidence="5 6">
    <name type="scientific">Anaerocolumna sedimenticola</name>
    <dbReference type="NCBI Taxonomy" id="2696063"/>
    <lineage>
        <taxon>Bacteria</taxon>
        <taxon>Bacillati</taxon>
        <taxon>Bacillota</taxon>
        <taxon>Clostridia</taxon>
        <taxon>Lachnospirales</taxon>
        <taxon>Lachnospiraceae</taxon>
        <taxon>Anaerocolumna</taxon>
    </lineage>
</organism>
<evidence type="ECO:0000313" key="6">
    <source>
        <dbReference type="Proteomes" id="UP000464314"/>
    </source>
</evidence>
<feature type="transmembrane region" description="Helical" evidence="1">
    <location>
        <begin position="193"/>
        <end position="214"/>
    </location>
</feature>
<keyword evidence="6" id="KW-1185">Reference proteome</keyword>
<feature type="transmembrane region" description="Helical" evidence="1">
    <location>
        <begin position="36"/>
        <end position="56"/>
    </location>
</feature>
<dbReference type="SMART" id="SM00267">
    <property type="entry name" value="GGDEF"/>
    <property type="match status" value="1"/>
</dbReference>
<dbReference type="NCBIfam" id="TIGR00229">
    <property type="entry name" value="sensory_box"/>
    <property type="match status" value="3"/>
</dbReference>
<feature type="transmembrane region" description="Helical" evidence="1">
    <location>
        <begin position="6"/>
        <end position="24"/>
    </location>
</feature>
<dbReference type="PROSITE" id="PS50113">
    <property type="entry name" value="PAC"/>
    <property type="match status" value="1"/>
</dbReference>
<evidence type="ECO:0000313" key="5">
    <source>
        <dbReference type="EMBL" id="QHQ63005.1"/>
    </source>
</evidence>
<keyword evidence="1" id="KW-0812">Transmembrane</keyword>
<dbReference type="GO" id="GO:0006355">
    <property type="term" value="P:regulation of DNA-templated transcription"/>
    <property type="evidence" value="ECO:0007669"/>
    <property type="project" value="InterPro"/>
</dbReference>
<evidence type="ECO:0000259" key="3">
    <source>
        <dbReference type="PROSITE" id="PS50113"/>
    </source>
</evidence>
<keyword evidence="1" id="KW-1133">Transmembrane helix</keyword>
<evidence type="ECO:0000256" key="1">
    <source>
        <dbReference type="SAM" id="Phobius"/>
    </source>
</evidence>
<dbReference type="AlphaFoldDB" id="A0A6P1TU96"/>
<dbReference type="CDD" id="cd01949">
    <property type="entry name" value="GGDEF"/>
    <property type="match status" value="1"/>
</dbReference>
<dbReference type="InterPro" id="IPR000700">
    <property type="entry name" value="PAS-assoc_C"/>
</dbReference>
<dbReference type="KEGG" id="anr:Ana3638_21300"/>
<dbReference type="RefSeq" id="WP_161839827.1">
    <property type="nucleotide sequence ID" value="NZ_CP048000.1"/>
</dbReference>
<dbReference type="InterPro" id="IPR031621">
    <property type="entry name" value="HisKA_7TM"/>
</dbReference>
<accession>A0A6P1TU96</accession>
<protein>
    <submittedName>
        <fullName evidence="5">Diguanylate cyclase</fullName>
    </submittedName>
</protein>
<feature type="domain" description="PAS" evidence="2">
    <location>
        <begin position="359"/>
        <end position="417"/>
    </location>
</feature>
<dbReference type="InterPro" id="IPR013767">
    <property type="entry name" value="PAS_fold"/>
</dbReference>
<name>A0A6P1TU96_9FIRM</name>
<dbReference type="InterPro" id="IPR043128">
    <property type="entry name" value="Rev_trsase/Diguanyl_cyclase"/>
</dbReference>
<dbReference type="InterPro" id="IPR000014">
    <property type="entry name" value="PAS"/>
</dbReference>
<feature type="transmembrane region" description="Helical" evidence="1">
    <location>
        <begin position="100"/>
        <end position="118"/>
    </location>
</feature>
<dbReference type="InterPro" id="IPR029787">
    <property type="entry name" value="Nucleotide_cyclase"/>
</dbReference>
<evidence type="ECO:0000259" key="4">
    <source>
        <dbReference type="PROSITE" id="PS50887"/>
    </source>
</evidence>
<evidence type="ECO:0000259" key="2">
    <source>
        <dbReference type="PROSITE" id="PS50112"/>
    </source>
</evidence>
<dbReference type="SMART" id="SM00086">
    <property type="entry name" value="PAC"/>
    <property type="match status" value="3"/>
</dbReference>
<dbReference type="SUPFAM" id="SSF55073">
    <property type="entry name" value="Nucleotide cyclase"/>
    <property type="match status" value="1"/>
</dbReference>
<dbReference type="Pfam" id="PF00989">
    <property type="entry name" value="PAS"/>
    <property type="match status" value="1"/>
</dbReference>
<dbReference type="PANTHER" id="PTHR46663">
    <property type="entry name" value="DIGUANYLATE CYCLASE DGCT-RELATED"/>
    <property type="match status" value="1"/>
</dbReference>
<proteinExistence type="predicted"/>
<dbReference type="SMART" id="SM00091">
    <property type="entry name" value="PAS"/>
    <property type="match status" value="3"/>
</dbReference>
<dbReference type="SUPFAM" id="SSF55785">
    <property type="entry name" value="PYP-like sensor domain (PAS domain)"/>
    <property type="match status" value="3"/>
</dbReference>
<dbReference type="PROSITE" id="PS50887">
    <property type="entry name" value="GGDEF"/>
    <property type="match status" value="1"/>
</dbReference>
<dbReference type="InterPro" id="IPR035965">
    <property type="entry name" value="PAS-like_dom_sf"/>
</dbReference>
<feature type="domain" description="GGDEF" evidence="4">
    <location>
        <begin position="660"/>
        <end position="787"/>
    </location>
</feature>
<dbReference type="NCBIfam" id="TIGR00254">
    <property type="entry name" value="GGDEF"/>
    <property type="match status" value="1"/>
</dbReference>
<dbReference type="EMBL" id="CP048000">
    <property type="protein sequence ID" value="QHQ63005.1"/>
    <property type="molecule type" value="Genomic_DNA"/>
</dbReference>
<dbReference type="InterPro" id="IPR001610">
    <property type="entry name" value="PAC"/>
</dbReference>
<dbReference type="Gene3D" id="3.30.450.20">
    <property type="entry name" value="PAS domain"/>
    <property type="match status" value="3"/>
</dbReference>